<dbReference type="InterPro" id="IPR055170">
    <property type="entry name" value="GFO_IDH_MocA-like_dom"/>
</dbReference>
<dbReference type="RefSeq" id="WP_014683963.1">
    <property type="nucleotide sequence ID" value="NC_017790.1"/>
</dbReference>
<dbReference type="AlphaFoldDB" id="H8GWL0"/>
<proteinExistence type="predicted"/>
<dbReference type="PATRIC" id="fig|745776.4.peg.563"/>
<dbReference type="EMBL" id="CP002191">
    <property type="protein sequence ID" value="AFD24480.1"/>
    <property type="molecule type" value="Genomic_DNA"/>
</dbReference>
<evidence type="ECO:0000313" key="5">
    <source>
        <dbReference type="EMBL" id="AFD24480.1"/>
    </source>
</evidence>
<gene>
    <name evidence="5" type="ordered locus">DGo_CA0553</name>
</gene>
<dbReference type="InterPro" id="IPR000683">
    <property type="entry name" value="Gfo/Idh/MocA-like_OxRdtase_N"/>
</dbReference>
<dbReference type="OrthoDB" id="9815825at2"/>
<protein>
    <submittedName>
        <fullName evidence="5">Oxidoreductase domain protein</fullName>
    </submittedName>
</protein>
<dbReference type="SUPFAM" id="SSF55347">
    <property type="entry name" value="Glyceraldehyde-3-phosphate dehydrogenase-like, C-terminal domain"/>
    <property type="match status" value="1"/>
</dbReference>
<feature type="region of interest" description="Disordered" evidence="2">
    <location>
        <begin position="351"/>
        <end position="370"/>
    </location>
</feature>
<dbReference type="PANTHER" id="PTHR43818:SF11">
    <property type="entry name" value="BCDNA.GH03377"/>
    <property type="match status" value="1"/>
</dbReference>
<dbReference type="GO" id="GO:0000166">
    <property type="term" value="F:nucleotide binding"/>
    <property type="evidence" value="ECO:0007669"/>
    <property type="project" value="InterPro"/>
</dbReference>
<dbReference type="GO" id="GO:0016491">
    <property type="term" value="F:oxidoreductase activity"/>
    <property type="evidence" value="ECO:0007669"/>
    <property type="project" value="UniProtKB-KW"/>
</dbReference>
<reference evidence="5 6" key="1">
    <citation type="journal article" date="2012" name="PLoS ONE">
        <title>Genome sequence and transcriptome analysis of the radioresistant bacterium Deinococcus gobiensis: insights into the extreme environmental adaptations.</title>
        <authorList>
            <person name="Yuan M."/>
            <person name="Chen M."/>
            <person name="Zhang W."/>
            <person name="Lu W."/>
            <person name="Wang J."/>
            <person name="Yang M."/>
            <person name="Zhao P."/>
            <person name="Tang R."/>
            <person name="Li X."/>
            <person name="Hao Y."/>
            <person name="Zhou Z."/>
            <person name="Zhan Y."/>
            <person name="Yu H."/>
            <person name="Teng C."/>
            <person name="Yan Y."/>
            <person name="Ping S."/>
            <person name="Wang Y."/>
            <person name="Lin M."/>
        </authorList>
    </citation>
    <scope>NUCLEOTIDE SEQUENCE [LARGE SCALE GENOMIC DNA]</scope>
    <source>
        <strain evidence="5 6">I-0</strain>
    </source>
</reference>
<dbReference type="Pfam" id="PF01408">
    <property type="entry name" value="GFO_IDH_MocA"/>
    <property type="match status" value="1"/>
</dbReference>
<dbReference type="InterPro" id="IPR050463">
    <property type="entry name" value="Gfo/Idh/MocA_oxidrdct_glycsds"/>
</dbReference>
<organism evidence="5 6">
    <name type="scientific">Deinococcus gobiensis (strain DSM 21396 / JCM 16679 / CGMCC 1.7299 / I-0)</name>
    <dbReference type="NCBI Taxonomy" id="745776"/>
    <lineage>
        <taxon>Bacteria</taxon>
        <taxon>Thermotogati</taxon>
        <taxon>Deinococcota</taxon>
        <taxon>Deinococci</taxon>
        <taxon>Deinococcales</taxon>
        <taxon>Deinococcaceae</taxon>
        <taxon>Deinococcus</taxon>
    </lineage>
</organism>
<evidence type="ECO:0000256" key="1">
    <source>
        <dbReference type="ARBA" id="ARBA00023002"/>
    </source>
</evidence>
<feature type="domain" description="GFO/IDH/MocA-like oxidoreductase" evidence="4">
    <location>
        <begin position="127"/>
        <end position="266"/>
    </location>
</feature>
<dbReference type="PANTHER" id="PTHR43818">
    <property type="entry name" value="BCDNA.GH03377"/>
    <property type="match status" value="1"/>
</dbReference>
<keyword evidence="6" id="KW-1185">Reference proteome</keyword>
<evidence type="ECO:0000259" key="3">
    <source>
        <dbReference type="Pfam" id="PF01408"/>
    </source>
</evidence>
<name>H8GWL0_DEIGI</name>
<feature type="domain" description="Gfo/Idh/MocA-like oxidoreductase N-terminal" evidence="3">
    <location>
        <begin position="3"/>
        <end position="115"/>
    </location>
</feature>
<evidence type="ECO:0000256" key="2">
    <source>
        <dbReference type="SAM" id="MobiDB-lite"/>
    </source>
</evidence>
<dbReference type="Gene3D" id="3.30.360.10">
    <property type="entry name" value="Dihydrodipicolinate Reductase, domain 2"/>
    <property type="match status" value="1"/>
</dbReference>
<dbReference type="STRING" id="745776.DGo_CA0553"/>
<dbReference type="Gene3D" id="3.40.50.720">
    <property type="entry name" value="NAD(P)-binding Rossmann-like Domain"/>
    <property type="match status" value="1"/>
</dbReference>
<dbReference type="KEGG" id="dgo:DGo_CA0553"/>
<accession>H8GWL0</accession>
<sequence length="370" mass="39040">MQRIGIIGTGDISAAYLQIARDLRLFEVAAVADLDAARAGARGAEFGVPALTPDELLALPDLAAVVNLTPPAAHAAVSLQILRSGHHVYSEKPLAARLEDGAELLREAGQRGLRVGCAPDTFLGAGHQTARELLDSGLIGRPVAATAFMMSGGPEGWHPNPQFFYQPGAGPLFDMGPYYLTALVNLLGPVRQVGGHATRALSERVAGHESRRGERIPVNTPTHVTAQLGFGEGAAGAEVTATFIASFDVAGSELPRMELYGTEGTLSLPDPNTFGGPLRLKRRGSDVWEDLALTRPFQENARGIGLADLLDAAARNRPHRASGELAYHVLETMYRTLESAEVGRVLQIGSTTGRPAPLEASPTWLGGTGN</sequence>
<dbReference type="SUPFAM" id="SSF51735">
    <property type="entry name" value="NAD(P)-binding Rossmann-fold domains"/>
    <property type="match status" value="1"/>
</dbReference>
<dbReference type="Pfam" id="PF22725">
    <property type="entry name" value="GFO_IDH_MocA_C3"/>
    <property type="match status" value="1"/>
</dbReference>
<dbReference type="HOGENOM" id="CLU_023194_6_0_0"/>
<evidence type="ECO:0000313" key="6">
    <source>
        <dbReference type="Proteomes" id="UP000007575"/>
    </source>
</evidence>
<dbReference type="eggNOG" id="COG0673">
    <property type="taxonomic scope" value="Bacteria"/>
</dbReference>
<keyword evidence="1" id="KW-0560">Oxidoreductase</keyword>
<evidence type="ECO:0000259" key="4">
    <source>
        <dbReference type="Pfam" id="PF22725"/>
    </source>
</evidence>
<dbReference type="InterPro" id="IPR036291">
    <property type="entry name" value="NAD(P)-bd_dom_sf"/>
</dbReference>
<dbReference type="Proteomes" id="UP000007575">
    <property type="component" value="Chromosome"/>
</dbReference>